<dbReference type="GeneID" id="14871401"/>
<feature type="region of interest" description="Disordered" evidence="1">
    <location>
        <begin position="459"/>
        <end position="540"/>
    </location>
</feature>
<organism evidence="3 4">
    <name type="scientific">Cavenderia fasciculata</name>
    <name type="common">Slime mold</name>
    <name type="synonym">Dictyostelium fasciculatum</name>
    <dbReference type="NCBI Taxonomy" id="261658"/>
    <lineage>
        <taxon>Eukaryota</taxon>
        <taxon>Amoebozoa</taxon>
        <taxon>Evosea</taxon>
        <taxon>Eumycetozoa</taxon>
        <taxon>Dictyostelia</taxon>
        <taxon>Acytosteliales</taxon>
        <taxon>Cavenderiaceae</taxon>
        <taxon>Cavenderia</taxon>
    </lineage>
</organism>
<feature type="domain" description="DSCP-N" evidence="2">
    <location>
        <begin position="75"/>
        <end position="192"/>
    </location>
</feature>
<dbReference type="Pfam" id="PF04562">
    <property type="entry name" value="Dicty_spore_N"/>
    <property type="match status" value="1"/>
</dbReference>
<feature type="compositionally biased region" description="Polar residues" evidence="1">
    <location>
        <begin position="463"/>
        <end position="474"/>
    </location>
</feature>
<evidence type="ECO:0000259" key="2">
    <source>
        <dbReference type="Pfam" id="PF04562"/>
    </source>
</evidence>
<dbReference type="RefSeq" id="XP_004357644.1">
    <property type="nucleotide sequence ID" value="XM_004357587.1"/>
</dbReference>
<name>F4PYA6_CACFS</name>
<dbReference type="OrthoDB" id="15663at2759"/>
<dbReference type="AlphaFoldDB" id="F4PYA6"/>
<evidence type="ECO:0000313" key="3">
    <source>
        <dbReference type="EMBL" id="EGG19373.1"/>
    </source>
</evidence>
<sequence length="540" mass="61176">MKHKYQQTKLTTLLSIIAVILLCQDDFNYYSNRLIGLFNHHYHHQQQQINIQQIIASQTKSITSYSSLFVEAVGQCETLGPDSCLTAYPDCMIIPLRGCCFGIGSICVSATYNYARDPAAGNITKCLRNLVTNQVYQLDYDFQNISGYAIYDPIVEDCESAKCEQKNLDCKMMSGQCENPTLKCCSPAPVCFEKKLARGECDNNCKDGFICKIVNDVNTCLPTSCDYLVCDIYSECYELEDLNIAACYLKLNSLPIKPGCKDTPCPPGFQCSHGIFTDYDCVPLHNDVFHGPNGCALCPPGFTCDEFGWGTLCTEWSFNNPVDGDDCFGSKCLFKQHCNQTTQRCEFSRCRDDPSLCKGGMQCIQFDVTHPRVCATTSIIPVSEYSAWANQFPFVSSAPGFDAPPETLNRVVEELKSLNAAQSRRVIQEEHGFDKKIQGVPQESDMLARMKKLQDEFNHHIGGQSNNDPITFSTHENDNDQHFNPPSPPRQQTRQQHFKQEEQIFNQIQQKLQSMRQQQEREDRQQDLADHNNLHFNRPR</sequence>
<gene>
    <name evidence="3" type="ORF">DFA_02160</name>
</gene>
<feature type="compositionally biased region" description="Polar residues" evidence="1">
    <location>
        <begin position="503"/>
        <end position="515"/>
    </location>
</feature>
<proteinExistence type="predicted"/>
<dbReference type="Proteomes" id="UP000007797">
    <property type="component" value="Unassembled WGS sequence"/>
</dbReference>
<accession>F4PYA6</accession>
<evidence type="ECO:0000313" key="4">
    <source>
        <dbReference type="Proteomes" id="UP000007797"/>
    </source>
</evidence>
<protein>
    <submittedName>
        <fullName evidence="3">Phosphatidylinositol 3-kinase 3</fullName>
    </submittedName>
</protein>
<feature type="compositionally biased region" description="Basic and acidic residues" evidence="1">
    <location>
        <begin position="518"/>
        <end position="533"/>
    </location>
</feature>
<keyword evidence="4" id="KW-1185">Reference proteome</keyword>
<evidence type="ECO:0000256" key="1">
    <source>
        <dbReference type="SAM" id="MobiDB-lite"/>
    </source>
</evidence>
<dbReference type="InterPro" id="IPR007643">
    <property type="entry name" value="Dict_spore_N"/>
</dbReference>
<reference evidence="4" key="1">
    <citation type="journal article" date="2011" name="Genome Res.">
        <title>Phylogeny-wide analysis of social amoeba genomes highlights ancient origins for complex intercellular communication.</title>
        <authorList>
            <person name="Heidel A.J."/>
            <person name="Lawal H.M."/>
            <person name="Felder M."/>
            <person name="Schilde C."/>
            <person name="Helps N.R."/>
            <person name="Tunggal B."/>
            <person name="Rivero F."/>
            <person name="John U."/>
            <person name="Schleicher M."/>
            <person name="Eichinger L."/>
            <person name="Platzer M."/>
            <person name="Noegel A.A."/>
            <person name="Schaap P."/>
            <person name="Gloeckner G."/>
        </authorList>
    </citation>
    <scope>NUCLEOTIDE SEQUENCE [LARGE SCALE GENOMIC DNA]</scope>
    <source>
        <strain evidence="4">SH3</strain>
    </source>
</reference>
<dbReference type="EMBL" id="GL883015">
    <property type="protein sequence ID" value="EGG19373.1"/>
    <property type="molecule type" value="Genomic_DNA"/>
</dbReference>
<dbReference type="KEGG" id="dfa:DFA_02160"/>